<dbReference type="Proteomes" id="UP000270036">
    <property type="component" value="Chromosome"/>
</dbReference>
<evidence type="ECO:0000313" key="1">
    <source>
        <dbReference type="EMBL" id="KEY19093.1"/>
    </source>
</evidence>
<keyword evidence="3" id="KW-1185">Reference proteome</keyword>
<evidence type="ECO:0000313" key="4">
    <source>
        <dbReference type="Proteomes" id="UP000270036"/>
    </source>
</evidence>
<organism evidence="2 4">
    <name type="scientific">Kaistella antarctica</name>
    <dbReference type="NCBI Taxonomy" id="266748"/>
    <lineage>
        <taxon>Bacteria</taxon>
        <taxon>Pseudomonadati</taxon>
        <taxon>Bacteroidota</taxon>
        <taxon>Flavobacteriia</taxon>
        <taxon>Flavobacteriales</taxon>
        <taxon>Weeksellaceae</taxon>
        <taxon>Chryseobacterium group</taxon>
        <taxon>Kaistella</taxon>
    </lineage>
</organism>
<evidence type="ECO:0000313" key="2">
    <source>
        <dbReference type="EMBL" id="VEH98891.1"/>
    </source>
</evidence>
<proteinExistence type="predicted"/>
<protein>
    <submittedName>
        <fullName evidence="2">Uncharacterized protein</fullName>
    </submittedName>
</protein>
<dbReference type="InterPro" id="IPR053851">
    <property type="entry name" value="DUF6929"/>
</dbReference>
<gene>
    <name evidence="1" type="ORF">HY04_11715</name>
    <name evidence="2" type="ORF">NCTC13489_01229</name>
</gene>
<reference evidence="2 4" key="2">
    <citation type="submission" date="2018-12" db="EMBL/GenBank/DDBJ databases">
        <authorList>
            <consortium name="Pathogen Informatics"/>
        </authorList>
    </citation>
    <scope>NUCLEOTIDE SEQUENCE [LARGE SCALE GENOMIC DNA]</scope>
    <source>
        <strain evidence="2 4">NCTC13489</strain>
    </source>
</reference>
<evidence type="ECO:0000313" key="3">
    <source>
        <dbReference type="Proteomes" id="UP000028349"/>
    </source>
</evidence>
<sequence length="290" mass="32717">METSILNIKKLSNIPSGSGIAKYAEGYYVISDDSPHLFLLNKEFDVVSKILISDTEHFNGDRIIKSEKADFETLEMIDDKELVVFGSGSKIPQRDVFVRILLNDPVIVEKYDISKFYNHLRSLPIFENSELNIEATAFRDGQLYLFNRRKNIIIKVDYSLFLEFIKGETRVPDLEIHEFSLPKIKGIEAGFSGATTLQNQPTIVFTASVEDNINAYEDGEILGSFIGTIDISNNMISDRFDHCEIPIVNESFKVESVTIEEEIAVGKIKVVLITDDDQGSSAIIESIMSW</sequence>
<dbReference type="STRING" id="266748.HY04_11715"/>
<dbReference type="RefSeq" id="WP_034719918.1">
    <property type="nucleotide sequence ID" value="NZ_FOIX01000003.1"/>
</dbReference>
<dbReference type="EMBL" id="JPEP01000002">
    <property type="protein sequence ID" value="KEY19093.1"/>
    <property type="molecule type" value="Genomic_DNA"/>
</dbReference>
<dbReference type="Proteomes" id="UP000028349">
    <property type="component" value="Unassembled WGS sequence"/>
</dbReference>
<accession>A0A448NQH2</accession>
<dbReference type="KEGG" id="cant:NCTC13489_01229"/>
<dbReference type="EMBL" id="LR134441">
    <property type="protein sequence ID" value="VEH98891.1"/>
    <property type="molecule type" value="Genomic_DNA"/>
</dbReference>
<dbReference type="OrthoDB" id="6710009at2"/>
<reference evidence="1 3" key="1">
    <citation type="submission" date="2014-07" db="EMBL/GenBank/DDBJ databases">
        <authorList>
            <person name="Pisani N.G."/>
            <person name="Newman J.D."/>
        </authorList>
    </citation>
    <scope>NUCLEOTIDE SEQUENCE [LARGE SCALE GENOMIC DNA]</scope>
    <source>
        <strain evidence="1 3">LMG 24720</strain>
    </source>
</reference>
<dbReference type="Pfam" id="PF22000">
    <property type="entry name" value="DUF6929"/>
    <property type="match status" value="1"/>
</dbReference>
<name>A0A448NQH2_9FLAO</name>
<dbReference type="AlphaFoldDB" id="A0A448NQH2"/>